<evidence type="ECO:0000259" key="1">
    <source>
        <dbReference type="Pfam" id="PF01850"/>
    </source>
</evidence>
<dbReference type="Pfam" id="PF01850">
    <property type="entry name" value="PIN"/>
    <property type="match status" value="1"/>
</dbReference>
<dbReference type="Proteomes" id="UP000487757">
    <property type="component" value="Unassembled WGS sequence"/>
</dbReference>
<protein>
    <submittedName>
        <fullName evidence="2">PIN domain-containing protein</fullName>
    </submittedName>
</protein>
<dbReference type="OrthoDB" id="9798990at2"/>
<sequence>MHFLLDTHIFLFFINGDLQIPQKTINLINNPNLKKYFSIVSIWEIVIKMNIGKLKLRDDISSIYALLRKYNIEILQPDEHDFKVYSTLPLIHKDPFDRLIISQAIAKDLTVISDDQYIRNYPNLKLLNT</sequence>
<dbReference type="InterPro" id="IPR002716">
    <property type="entry name" value="PIN_dom"/>
</dbReference>
<comment type="caution">
    <text evidence="2">The sequence shown here is derived from an EMBL/GenBank/DDBJ whole genome shotgun (WGS) entry which is preliminary data.</text>
</comment>
<dbReference type="RefSeq" id="WP_154278961.1">
    <property type="nucleotide sequence ID" value="NZ_JBHUJQ010000001.1"/>
</dbReference>
<evidence type="ECO:0000313" key="2">
    <source>
        <dbReference type="EMBL" id="MRX74792.1"/>
    </source>
</evidence>
<feature type="domain" description="PIN" evidence="1">
    <location>
        <begin position="4"/>
        <end position="122"/>
    </location>
</feature>
<dbReference type="InterPro" id="IPR052919">
    <property type="entry name" value="TA_system_RNase"/>
</dbReference>
<dbReference type="PANTHER" id="PTHR36173:SF2">
    <property type="entry name" value="RIBONUCLEASE VAPC16"/>
    <property type="match status" value="1"/>
</dbReference>
<gene>
    <name evidence="2" type="ORF">GJU39_01715</name>
</gene>
<dbReference type="InterPro" id="IPR029060">
    <property type="entry name" value="PIN-like_dom_sf"/>
</dbReference>
<reference evidence="2 3" key="1">
    <citation type="submission" date="2019-11" db="EMBL/GenBank/DDBJ databases">
        <title>Pedobacter petrophilus genome.</title>
        <authorList>
            <person name="Feldbauer M.J."/>
            <person name="Newman J.D."/>
        </authorList>
    </citation>
    <scope>NUCLEOTIDE SEQUENCE [LARGE SCALE GENOMIC DNA]</scope>
    <source>
        <strain evidence="2 3">LMG 29686</strain>
    </source>
</reference>
<evidence type="ECO:0000313" key="3">
    <source>
        <dbReference type="Proteomes" id="UP000487757"/>
    </source>
</evidence>
<name>A0A7K0FTY8_9SPHI</name>
<dbReference type="PANTHER" id="PTHR36173">
    <property type="entry name" value="RIBONUCLEASE VAPC16-RELATED"/>
    <property type="match status" value="1"/>
</dbReference>
<dbReference type="CDD" id="cd09872">
    <property type="entry name" value="PIN_Sll0205-like"/>
    <property type="match status" value="1"/>
</dbReference>
<accession>A0A7K0FTY8</accession>
<dbReference type="InterPro" id="IPR041705">
    <property type="entry name" value="PIN_Sll0205"/>
</dbReference>
<dbReference type="SUPFAM" id="SSF88723">
    <property type="entry name" value="PIN domain-like"/>
    <property type="match status" value="1"/>
</dbReference>
<dbReference type="EMBL" id="WKKH01000002">
    <property type="protein sequence ID" value="MRX74792.1"/>
    <property type="molecule type" value="Genomic_DNA"/>
</dbReference>
<dbReference type="AlphaFoldDB" id="A0A7K0FTY8"/>
<dbReference type="Gene3D" id="3.40.50.1010">
    <property type="entry name" value="5'-nuclease"/>
    <property type="match status" value="1"/>
</dbReference>
<proteinExistence type="predicted"/>
<organism evidence="2 3">
    <name type="scientific">Pedobacter petrophilus</name>
    <dbReference type="NCBI Taxonomy" id="1908241"/>
    <lineage>
        <taxon>Bacteria</taxon>
        <taxon>Pseudomonadati</taxon>
        <taxon>Bacteroidota</taxon>
        <taxon>Sphingobacteriia</taxon>
        <taxon>Sphingobacteriales</taxon>
        <taxon>Sphingobacteriaceae</taxon>
        <taxon>Pedobacter</taxon>
    </lineage>
</organism>
<keyword evidence="3" id="KW-1185">Reference proteome</keyword>